<organism evidence="2 4">
    <name type="scientific">Didymodactylos carnosus</name>
    <dbReference type="NCBI Taxonomy" id="1234261"/>
    <lineage>
        <taxon>Eukaryota</taxon>
        <taxon>Metazoa</taxon>
        <taxon>Spiralia</taxon>
        <taxon>Gnathifera</taxon>
        <taxon>Rotifera</taxon>
        <taxon>Eurotatoria</taxon>
        <taxon>Bdelloidea</taxon>
        <taxon>Philodinida</taxon>
        <taxon>Philodinidae</taxon>
        <taxon>Didymodactylos</taxon>
    </lineage>
</organism>
<dbReference type="AlphaFoldDB" id="A0A8S2FEC8"/>
<evidence type="ECO:0000313" key="3">
    <source>
        <dbReference type="EMBL" id="CAF4237720.1"/>
    </source>
</evidence>
<dbReference type="EMBL" id="CAJOBA010050745">
    <property type="protein sequence ID" value="CAF4237720.1"/>
    <property type="molecule type" value="Genomic_DNA"/>
</dbReference>
<sequence>IHIDPALQPLPLNERELQQQDAPILQPSNTPELQQQDAPILQPSSKPELQPPND</sequence>
<proteinExistence type="predicted"/>
<dbReference type="Proteomes" id="UP000682733">
    <property type="component" value="Unassembled WGS sequence"/>
</dbReference>
<protein>
    <submittedName>
        <fullName evidence="2">Uncharacterized protein</fullName>
    </submittedName>
</protein>
<comment type="caution">
    <text evidence="2">The sequence shown here is derived from an EMBL/GenBank/DDBJ whole genome shotgun (WGS) entry which is preliminary data.</text>
</comment>
<dbReference type="EMBL" id="CAJNOK010028936">
    <property type="protein sequence ID" value="CAF1441448.1"/>
    <property type="molecule type" value="Genomic_DNA"/>
</dbReference>
<evidence type="ECO:0000256" key="1">
    <source>
        <dbReference type="SAM" id="MobiDB-lite"/>
    </source>
</evidence>
<name>A0A8S2FEC8_9BILA</name>
<feature type="non-terminal residue" evidence="2">
    <location>
        <position position="1"/>
    </location>
</feature>
<reference evidence="2" key="1">
    <citation type="submission" date="2021-02" db="EMBL/GenBank/DDBJ databases">
        <authorList>
            <person name="Nowell W R."/>
        </authorList>
    </citation>
    <scope>NUCLEOTIDE SEQUENCE</scope>
</reference>
<feature type="region of interest" description="Disordered" evidence="1">
    <location>
        <begin position="20"/>
        <end position="54"/>
    </location>
</feature>
<gene>
    <name evidence="2" type="ORF">OVA965_LOCUS34460</name>
    <name evidence="3" type="ORF">TMI583_LOCUS35380</name>
</gene>
<evidence type="ECO:0000313" key="2">
    <source>
        <dbReference type="EMBL" id="CAF1441448.1"/>
    </source>
</evidence>
<feature type="compositionally biased region" description="Polar residues" evidence="1">
    <location>
        <begin position="26"/>
        <end position="47"/>
    </location>
</feature>
<accession>A0A8S2FEC8</accession>
<evidence type="ECO:0000313" key="4">
    <source>
        <dbReference type="Proteomes" id="UP000677228"/>
    </source>
</evidence>
<dbReference type="Proteomes" id="UP000677228">
    <property type="component" value="Unassembled WGS sequence"/>
</dbReference>